<dbReference type="GO" id="GO:0080120">
    <property type="term" value="P:CAAX-box protein maturation"/>
    <property type="evidence" value="ECO:0007669"/>
    <property type="project" value="UniProtKB-ARBA"/>
</dbReference>
<feature type="non-terminal residue" evidence="3">
    <location>
        <position position="1"/>
    </location>
</feature>
<dbReference type="Proteomes" id="UP000179266">
    <property type="component" value="Unassembled WGS sequence"/>
</dbReference>
<protein>
    <recommendedName>
        <fullName evidence="2">CAAX prenyl protease 2/Lysostaphin resistance protein A-like domain-containing protein</fullName>
    </recommendedName>
</protein>
<evidence type="ECO:0000313" key="3">
    <source>
        <dbReference type="EMBL" id="OGL42229.1"/>
    </source>
</evidence>
<dbReference type="InterPro" id="IPR003675">
    <property type="entry name" value="Rce1/LyrA-like_dom"/>
</dbReference>
<dbReference type="Pfam" id="PF02517">
    <property type="entry name" value="Rce1-like"/>
    <property type="match status" value="1"/>
</dbReference>
<evidence type="ECO:0000259" key="2">
    <source>
        <dbReference type="Pfam" id="PF02517"/>
    </source>
</evidence>
<comment type="caution">
    <text evidence="3">The sequence shown here is derived from an EMBL/GenBank/DDBJ whole genome shotgun (WGS) entry which is preliminary data.</text>
</comment>
<keyword evidence="1" id="KW-1133">Transmembrane helix</keyword>
<feature type="transmembrane region" description="Helical" evidence="1">
    <location>
        <begin position="143"/>
        <end position="165"/>
    </location>
</feature>
<evidence type="ECO:0000256" key="1">
    <source>
        <dbReference type="SAM" id="Phobius"/>
    </source>
</evidence>
<keyword evidence="1" id="KW-0472">Membrane</keyword>
<feature type="domain" description="CAAX prenyl protease 2/Lysostaphin resistance protein A-like" evidence="2">
    <location>
        <begin position="71"/>
        <end position="158"/>
    </location>
</feature>
<proteinExistence type="predicted"/>
<dbReference type="EMBL" id="MGDD01000331">
    <property type="protein sequence ID" value="OGL42229.1"/>
    <property type="molecule type" value="Genomic_DNA"/>
</dbReference>
<keyword evidence="1" id="KW-0812">Transmembrane</keyword>
<organism evidence="3 4">
    <name type="scientific">Candidatus Schekmanbacteria bacterium RBG_13_48_7</name>
    <dbReference type="NCBI Taxonomy" id="1817878"/>
    <lineage>
        <taxon>Bacteria</taxon>
        <taxon>Candidatus Schekmaniibacteriota</taxon>
    </lineage>
</organism>
<gene>
    <name evidence="3" type="ORF">A2161_06665</name>
</gene>
<dbReference type="AlphaFoldDB" id="A0A1F7RKY3"/>
<evidence type="ECO:0000313" key="4">
    <source>
        <dbReference type="Proteomes" id="UP000179266"/>
    </source>
</evidence>
<name>A0A1F7RKY3_9BACT</name>
<feature type="transmembrane region" description="Helical" evidence="1">
    <location>
        <begin position="19"/>
        <end position="42"/>
    </location>
</feature>
<accession>A0A1F7RKY3</accession>
<feature type="transmembrane region" description="Helical" evidence="1">
    <location>
        <begin position="62"/>
        <end position="83"/>
    </location>
</feature>
<reference evidence="3 4" key="1">
    <citation type="journal article" date="2016" name="Nat. Commun.">
        <title>Thousands of microbial genomes shed light on interconnected biogeochemical processes in an aquifer system.</title>
        <authorList>
            <person name="Anantharaman K."/>
            <person name="Brown C.T."/>
            <person name="Hug L.A."/>
            <person name="Sharon I."/>
            <person name="Castelle C.J."/>
            <person name="Probst A.J."/>
            <person name="Thomas B.C."/>
            <person name="Singh A."/>
            <person name="Wilkins M.J."/>
            <person name="Karaoz U."/>
            <person name="Brodie E.L."/>
            <person name="Williams K.H."/>
            <person name="Hubbard S.S."/>
            <person name="Banfield J.F."/>
        </authorList>
    </citation>
    <scope>NUCLEOTIDE SEQUENCE [LARGE SCALE GENOMIC DNA]</scope>
</reference>
<sequence>SCIFGWPLFEKKEINLRNIIIGIALAILLYIIFWTGNKFIIFLSSLKPGLVPERIENLNSIYANRGMFSSYVISALLFFPIGFGEEIFWRGFIQRFLTGKWNPLVAITVTTFLYVMVHVPTGNPILILAAFTCGLFWGSSYRLSGSIIPVLVSHMVWDPFIFVIMPIK</sequence>
<feature type="transmembrane region" description="Helical" evidence="1">
    <location>
        <begin position="104"/>
        <end position="137"/>
    </location>
</feature>
<dbReference type="GO" id="GO:0004175">
    <property type="term" value="F:endopeptidase activity"/>
    <property type="evidence" value="ECO:0007669"/>
    <property type="project" value="UniProtKB-ARBA"/>
</dbReference>